<evidence type="ECO:0000256" key="4">
    <source>
        <dbReference type="ARBA" id="ARBA00023157"/>
    </source>
</evidence>
<keyword evidence="4" id="KW-1015">Disulfide bond</keyword>
<keyword evidence="2" id="KW-0719">Serine esterase</keyword>
<evidence type="ECO:0000256" key="5">
    <source>
        <dbReference type="SAM" id="SignalP"/>
    </source>
</evidence>
<evidence type="ECO:0000256" key="3">
    <source>
        <dbReference type="ARBA" id="ARBA00022801"/>
    </source>
</evidence>
<dbReference type="SMART" id="SM01110">
    <property type="entry name" value="Cutinase"/>
    <property type="match status" value="1"/>
</dbReference>
<dbReference type="AlphaFoldDB" id="A0AAU4K4U6"/>
<dbReference type="EMBL" id="CP108021">
    <property type="protein sequence ID" value="WUM21054.1"/>
    <property type="molecule type" value="Genomic_DNA"/>
</dbReference>
<evidence type="ECO:0000313" key="7">
    <source>
        <dbReference type="Proteomes" id="UP001432128"/>
    </source>
</evidence>
<dbReference type="Proteomes" id="UP001432128">
    <property type="component" value="Chromosome"/>
</dbReference>
<evidence type="ECO:0000256" key="1">
    <source>
        <dbReference type="ARBA" id="ARBA00007534"/>
    </source>
</evidence>
<dbReference type="InterPro" id="IPR000675">
    <property type="entry name" value="Cutinase/axe"/>
</dbReference>
<reference evidence="6 7" key="1">
    <citation type="submission" date="2022-10" db="EMBL/GenBank/DDBJ databases">
        <title>The complete genomes of actinobacterial strains from the NBC collection.</title>
        <authorList>
            <person name="Joergensen T.S."/>
            <person name="Alvarez Arevalo M."/>
            <person name="Sterndorff E.B."/>
            <person name="Faurdal D."/>
            <person name="Vuksanovic O."/>
            <person name="Mourched A.-S."/>
            <person name="Charusanti P."/>
            <person name="Shaw S."/>
            <person name="Blin K."/>
            <person name="Weber T."/>
        </authorList>
    </citation>
    <scope>NUCLEOTIDE SEQUENCE [LARGE SCALE GENOMIC DNA]</scope>
    <source>
        <strain evidence="6 7">NBC_00319</strain>
    </source>
</reference>
<comment type="similarity">
    <text evidence="1">Belongs to the cutinase family.</text>
</comment>
<evidence type="ECO:0000313" key="6">
    <source>
        <dbReference type="EMBL" id="WUM21054.1"/>
    </source>
</evidence>
<accession>A0AAU4K4U6</accession>
<dbReference type="SUPFAM" id="SSF53474">
    <property type="entry name" value="alpha/beta-Hydrolases"/>
    <property type="match status" value="1"/>
</dbReference>
<dbReference type="InterPro" id="IPR029058">
    <property type="entry name" value="AB_hydrolase_fold"/>
</dbReference>
<organism evidence="6 7">
    <name type="scientific">Williamsia herbipolensis</name>
    <dbReference type="NCBI Taxonomy" id="1603258"/>
    <lineage>
        <taxon>Bacteria</taxon>
        <taxon>Bacillati</taxon>
        <taxon>Actinomycetota</taxon>
        <taxon>Actinomycetes</taxon>
        <taxon>Mycobacteriales</taxon>
        <taxon>Nocardiaceae</taxon>
        <taxon>Williamsia</taxon>
    </lineage>
</organism>
<proteinExistence type="inferred from homology"/>
<keyword evidence="7" id="KW-1185">Reference proteome</keyword>
<keyword evidence="5" id="KW-0732">Signal</keyword>
<dbReference type="GO" id="GO:0052689">
    <property type="term" value="F:carboxylic ester hydrolase activity"/>
    <property type="evidence" value="ECO:0007669"/>
    <property type="project" value="UniProtKB-KW"/>
</dbReference>
<dbReference type="Gene3D" id="3.40.50.1820">
    <property type="entry name" value="alpha/beta hydrolase"/>
    <property type="match status" value="1"/>
</dbReference>
<feature type="signal peptide" evidence="5">
    <location>
        <begin position="1"/>
        <end position="24"/>
    </location>
</feature>
<dbReference type="PANTHER" id="PTHR33630:SF9">
    <property type="entry name" value="CUTINASE 4"/>
    <property type="match status" value="1"/>
</dbReference>
<gene>
    <name evidence="6" type="ORF">OG579_04380</name>
</gene>
<feature type="chain" id="PRO_5043816742" evidence="5">
    <location>
        <begin position="25"/>
        <end position="286"/>
    </location>
</feature>
<protein>
    <submittedName>
        <fullName evidence="6">Cutinase family protein</fullName>
    </submittedName>
</protein>
<sequence length="286" mass="28863">MRSVVALCSTLVVASGISAGVAGATPSSTPGAARCPAAVVMPARGSGDPVLAPQRYGRVVSDGYEGPLFHTLLAATYSGAPADVAGVPVVTTGPGYQAVSIENGTRNRSFGMSIASGVSALVDRYDRAAAAGGPGCRPTAVLLGYSQGAAVVRTVARRLAPRGVVGAVMLFGDPFQVPGADGVHGAGSTGTGIWRTEATAAISGVDTIGADAYYRLPGIARWSLCHGGDPVCGFGPGADLLGQQHVNYLRDGLRYVPAAGRPASPRTELQEAVAVLRGYLRSASTR</sequence>
<keyword evidence="3" id="KW-0378">Hydrolase</keyword>
<name>A0AAU4K4U6_9NOCA</name>
<dbReference type="Pfam" id="PF01083">
    <property type="entry name" value="Cutinase"/>
    <property type="match status" value="1"/>
</dbReference>
<evidence type="ECO:0000256" key="2">
    <source>
        <dbReference type="ARBA" id="ARBA00022487"/>
    </source>
</evidence>
<dbReference type="KEGG" id="whr:OG579_04380"/>
<dbReference type="RefSeq" id="WP_328858229.1">
    <property type="nucleotide sequence ID" value="NZ_CP108021.1"/>
</dbReference>
<dbReference type="PANTHER" id="PTHR33630">
    <property type="entry name" value="CUTINASE RV1984C-RELATED-RELATED"/>
    <property type="match status" value="1"/>
</dbReference>